<dbReference type="SMART" id="SM00829">
    <property type="entry name" value="PKS_ER"/>
    <property type="match status" value="1"/>
</dbReference>
<dbReference type="RefSeq" id="WP_102772402.1">
    <property type="nucleotide sequence ID" value="NZ_POQS01000002.1"/>
</dbReference>
<dbReference type="SUPFAM" id="SSF50129">
    <property type="entry name" value="GroES-like"/>
    <property type="match status" value="1"/>
</dbReference>
<evidence type="ECO:0000259" key="1">
    <source>
        <dbReference type="SMART" id="SM00829"/>
    </source>
</evidence>
<dbReference type="AlphaFoldDB" id="A0A2N8KLK6"/>
<accession>A0A2N8KLK6</accession>
<comment type="caution">
    <text evidence="2">The sequence shown here is derived from an EMBL/GenBank/DDBJ whole genome shotgun (WGS) entry which is preliminary data.</text>
</comment>
<dbReference type="Pfam" id="PF08240">
    <property type="entry name" value="ADH_N"/>
    <property type="match status" value="1"/>
</dbReference>
<dbReference type="InterPro" id="IPR020843">
    <property type="entry name" value="ER"/>
</dbReference>
<reference evidence="2 3" key="1">
    <citation type="submission" date="2018-01" db="EMBL/GenBank/DDBJ databases">
        <title>The draft genome of an aniline degradation strain ANB-1.</title>
        <authorList>
            <person name="Zhang L."/>
            <person name="Jiang J."/>
        </authorList>
    </citation>
    <scope>NUCLEOTIDE SEQUENCE [LARGE SCALE GENOMIC DNA]</scope>
    <source>
        <strain evidence="2 3">ANB-1</strain>
    </source>
</reference>
<dbReference type="Proteomes" id="UP000235994">
    <property type="component" value="Unassembled WGS sequence"/>
</dbReference>
<sequence length="335" mass="34676">MNAIQLKLPAGLDNLTQVRLDAPRAPAAGEILVRIRASSLNFHDYAVATGLMPTEDGRIPLSDGAGVVEAVGKGVTEFAVGDHVVSCFFPLWESGAPAIADFSTTPGDGVDGYAREKVTLPATWFTRAPKGYSHAQAATLTTAGLTAWRALVVDGGLKAGDSVLVMGTGGVSIFALQMAKAMGASVIATSSSAAKLERLRALGADHVLNYKEVPEWGQAVLDLTGGRGVDHVVEVGGPGTLPQSIAACRIGGHIALIGVLTGMAGPIPTALIMARQLRLQGLIVGSRQDQKDMVRALESTGLKPQIDSTFELAELAAAFRHEASGGHFGKIVIAV</sequence>
<dbReference type="InterPro" id="IPR013154">
    <property type="entry name" value="ADH-like_N"/>
</dbReference>
<dbReference type="EMBL" id="POQS01000002">
    <property type="protein sequence ID" value="PND34336.1"/>
    <property type="molecule type" value="Genomic_DNA"/>
</dbReference>
<organism evidence="2 3">
    <name type="scientific">Achromobacter pulmonis</name>
    <dbReference type="NCBI Taxonomy" id="1389932"/>
    <lineage>
        <taxon>Bacteria</taxon>
        <taxon>Pseudomonadati</taxon>
        <taxon>Pseudomonadota</taxon>
        <taxon>Betaproteobacteria</taxon>
        <taxon>Burkholderiales</taxon>
        <taxon>Alcaligenaceae</taxon>
        <taxon>Achromobacter</taxon>
    </lineage>
</organism>
<dbReference type="SUPFAM" id="SSF51735">
    <property type="entry name" value="NAD(P)-binding Rossmann-fold domains"/>
    <property type="match status" value="1"/>
</dbReference>
<proteinExistence type="predicted"/>
<dbReference type="InterPro" id="IPR052711">
    <property type="entry name" value="Zinc_ADH-like"/>
</dbReference>
<protein>
    <submittedName>
        <fullName evidence="2">NAD(P)-dependent alcohol dehydrogenase</fullName>
    </submittedName>
</protein>
<dbReference type="Gene3D" id="3.40.50.720">
    <property type="entry name" value="NAD(P)-binding Rossmann-like Domain"/>
    <property type="match status" value="1"/>
</dbReference>
<dbReference type="InterPro" id="IPR011032">
    <property type="entry name" value="GroES-like_sf"/>
</dbReference>
<dbReference type="Pfam" id="PF00107">
    <property type="entry name" value="ADH_zinc_N"/>
    <property type="match status" value="1"/>
</dbReference>
<dbReference type="PANTHER" id="PTHR45033:SF2">
    <property type="entry name" value="ZINC-TYPE ALCOHOL DEHYDROGENASE-LIKE PROTEIN C1773.06C"/>
    <property type="match status" value="1"/>
</dbReference>
<dbReference type="PANTHER" id="PTHR45033">
    <property type="match status" value="1"/>
</dbReference>
<evidence type="ECO:0000313" key="2">
    <source>
        <dbReference type="EMBL" id="PND34336.1"/>
    </source>
</evidence>
<gene>
    <name evidence="2" type="ORF">C1I89_08885</name>
</gene>
<evidence type="ECO:0000313" key="3">
    <source>
        <dbReference type="Proteomes" id="UP000235994"/>
    </source>
</evidence>
<feature type="domain" description="Enoyl reductase (ER)" evidence="1">
    <location>
        <begin position="10"/>
        <end position="333"/>
    </location>
</feature>
<dbReference type="Gene3D" id="3.90.180.10">
    <property type="entry name" value="Medium-chain alcohol dehydrogenases, catalytic domain"/>
    <property type="match status" value="1"/>
</dbReference>
<dbReference type="GO" id="GO:0016491">
    <property type="term" value="F:oxidoreductase activity"/>
    <property type="evidence" value="ECO:0007669"/>
    <property type="project" value="InterPro"/>
</dbReference>
<name>A0A2N8KLK6_9BURK</name>
<dbReference type="CDD" id="cd08276">
    <property type="entry name" value="MDR7"/>
    <property type="match status" value="1"/>
</dbReference>
<dbReference type="InterPro" id="IPR036291">
    <property type="entry name" value="NAD(P)-bd_dom_sf"/>
</dbReference>
<dbReference type="InterPro" id="IPR013149">
    <property type="entry name" value="ADH-like_C"/>
</dbReference>
<keyword evidence="3" id="KW-1185">Reference proteome</keyword>